<evidence type="ECO:0000313" key="6">
    <source>
        <dbReference type="Proteomes" id="UP000825935"/>
    </source>
</evidence>
<dbReference type="EMBL" id="CM035439">
    <property type="protein sequence ID" value="KAH7284809.1"/>
    <property type="molecule type" value="Genomic_DNA"/>
</dbReference>
<dbReference type="InterPro" id="IPR051169">
    <property type="entry name" value="NADH-Q_oxidoreductase"/>
</dbReference>
<keyword evidence="2" id="KW-0285">Flavoprotein</keyword>
<dbReference type="GO" id="GO:0003955">
    <property type="term" value="F:NAD(P)H dehydrogenase (quinone) activity"/>
    <property type="evidence" value="ECO:0007669"/>
    <property type="project" value="TreeGrafter"/>
</dbReference>
<dbReference type="GO" id="GO:0009507">
    <property type="term" value="C:chloroplast"/>
    <property type="evidence" value="ECO:0007669"/>
    <property type="project" value="TreeGrafter"/>
</dbReference>
<accession>A0A8T2QLJ2</accession>
<comment type="caution">
    <text evidence="5">The sequence shown here is derived from an EMBL/GenBank/DDBJ whole genome shotgun (WGS) entry which is preliminary data.</text>
</comment>
<evidence type="ECO:0000313" key="5">
    <source>
        <dbReference type="EMBL" id="KAH7284809.1"/>
    </source>
</evidence>
<evidence type="ECO:0000256" key="2">
    <source>
        <dbReference type="ARBA" id="ARBA00022630"/>
    </source>
</evidence>
<protein>
    <submittedName>
        <fullName evidence="5">Uncharacterized protein</fullName>
    </submittedName>
</protein>
<dbReference type="AlphaFoldDB" id="A0A8T2QLJ2"/>
<gene>
    <name evidence="5" type="ORF">KP509_34G071400</name>
</gene>
<dbReference type="PANTHER" id="PTHR42913:SF4">
    <property type="entry name" value="ALTERNATIVE NAD(P)H-UBIQUINONE OXIDOREDUCTASE C1, CHLOROPLASTIC_MITOCHONDRIAL"/>
    <property type="match status" value="1"/>
</dbReference>
<dbReference type="Proteomes" id="UP000825935">
    <property type="component" value="Chromosome 34"/>
</dbReference>
<dbReference type="GO" id="GO:0042372">
    <property type="term" value="P:phylloquinone biosynthetic process"/>
    <property type="evidence" value="ECO:0007669"/>
    <property type="project" value="TreeGrafter"/>
</dbReference>
<evidence type="ECO:0000256" key="1">
    <source>
        <dbReference type="ARBA" id="ARBA00001974"/>
    </source>
</evidence>
<reference evidence="5" key="1">
    <citation type="submission" date="2021-08" db="EMBL/GenBank/DDBJ databases">
        <title>WGS assembly of Ceratopteris richardii.</title>
        <authorList>
            <person name="Marchant D.B."/>
            <person name="Chen G."/>
            <person name="Jenkins J."/>
            <person name="Shu S."/>
            <person name="Leebens-Mack J."/>
            <person name="Grimwood J."/>
            <person name="Schmutz J."/>
            <person name="Soltis P."/>
            <person name="Soltis D."/>
            <person name="Chen Z.-H."/>
        </authorList>
    </citation>
    <scope>NUCLEOTIDE SEQUENCE</scope>
    <source>
        <strain evidence="5">Whitten #5841</strain>
        <tissue evidence="5">Leaf</tissue>
    </source>
</reference>
<proteinExistence type="predicted"/>
<dbReference type="Gene3D" id="3.50.50.100">
    <property type="match status" value="1"/>
</dbReference>
<evidence type="ECO:0000256" key="4">
    <source>
        <dbReference type="ARBA" id="ARBA00023002"/>
    </source>
</evidence>
<keyword evidence="6" id="KW-1185">Reference proteome</keyword>
<organism evidence="5 6">
    <name type="scientific">Ceratopteris richardii</name>
    <name type="common">Triangle waterfern</name>
    <dbReference type="NCBI Taxonomy" id="49495"/>
    <lineage>
        <taxon>Eukaryota</taxon>
        <taxon>Viridiplantae</taxon>
        <taxon>Streptophyta</taxon>
        <taxon>Embryophyta</taxon>
        <taxon>Tracheophyta</taxon>
        <taxon>Polypodiopsida</taxon>
        <taxon>Polypodiidae</taxon>
        <taxon>Polypodiales</taxon>
        <taxon>Pteridineae</taxon>
        <taxon>Pteridaceae</taxon>
        <taxon>Parkerioideae</taxon>
        <taxon>Ceratopteris</taxon>
    </lineage>
</organism>
<evidence type="ECO:0000256" key="3">
    <source>
        <dbReference type="ARBA" id="ARBA00022827"/>
    </source>
</evidence>
<sequence length="205" mass="23108">MLGCCFFSLYAFLVVLSFIFGRSKFQFSLLSHTHNYTTDRISPMRQNIYSLPHVYPIITKSGKKTEGFTCVRSNVIFSHLHVGLQSSDAKACHRCQQNFVNSLSCGSLSTFRSSTSRLHVGKPTCAYKSTLLFSVTTYHEQSETEDPLEADVNPTQKYSWADIKKPRICILGGGFGGLYTALRLESLVWPADKKPQVFLLKFLDL</sequence>
<comment type="cofactor">
    <cofactor evidence="1">
        <name>FAD</name>
        <dbReference type="ChEBI" id="CHEBI:57692"/>
    </cofactor>
</comment>
<dbReference type="PANTHER" id="PTHR42913">
    <property type="entry name" value="APOPTOSIS-INDUCING FACTOR 1"/>
    <property type="match status" value="1"/>
</dbReference>
<name>A0A8T2QLJ2_CERRI</name>
<keyword evidence="4" id="KW-0560">Oxidoreductase</keyword>
<dbReference type="GO" id="GO:0019646">
    <property type="term" value="P:aerobic electron transport chain"/>
    <property type="evidence" value="ECO:0007669"/>
    <property type="project" value="TreeGrafter"/>
</dbReference>
<dbReference type="OrthoDB" id="5376590at2759"/>
<keyword evidence="3" id="KW-0274">FAD</keyword>